<keyword evidence="3" id="KW-1185">Reference proteome</keyword>
<evidence type="ECO:0000259" key="1">
    <source>
        <dbReference type="Pfam" id="PF00534"/>
    </source>
</evidence>
<comment type="caution">
    <text evidence="2">The sequence shown here is derived from an EMBL/GenBank/DDBJ whole genome shotgun (WGS) entry which is preliminary data.</text>
</comment>
<dbReference type="Pfam" id="PF00534">
    <property type="entry name" value="Glycos_transf_1"/>
    <property type="match status" value="1"/>
</dbReference>
<dbReference type="Proteomes" id="UP000679950">
    <property type="component" value="Unassembled WGS sequence"/>
</dbReference>
<dbReference type="EMBL" id="BORB01000030">
    <property type="protein sequence ID" value="GIN58800.1"/>
    <property type="molecule type" value="Genomic_DNA"/>
</dbReference>
<dbReference type="InterPro" id="IPR001296">
    <property type="entry name" value="Glyco_trans_1"/>
</dbReference>
<dbReference type="Gene3D" id="3.40.50.2000">
    <property type="entry name" value="Glycogen Phosphorylase B"/>
    <property type="match status" value="2"/>
</dbReference>
<sequence length="670" mass="78849">MSMNKMINQCLFISSTLDKVMGAQLNRAILLNKRSGDISTKIIIKEYDRDFYKKIKNLEIVTGESLTNIFINMYDFFRNSEVPDTNLPKPVEWEHDNLDWFENAENMSNGYSKLGFKKGILKIKKIYDERNILKSIYFYNCKRQIDNIDEFDDEGFLYRRSIFVNNKVTFEHFFNRDGSLFLIKKRNFKDDSIPKFQLFDNEKHRIHEFYTTDKLWLYFLEQLIGETFSTFIAADRITDFHLVEKLPDDNLYKSYFIHDFENYSLEKFIKYLKVKSQYEYLSNPDAIVFSTHEEMKENLDKYGQRNNMFFLPMLVPDKVVNTTLNKRESNSIVATFHNGNIVEAEILLRALRIVADKIPDVKLKIYGLNDELRDLVDELTLKLSLIGNVDIFKEHNIQENIYSLSECAVFVNHAENSELEMINSLQSGCPVISFDYNFETNDIVEHGKNGYIVKNSSVNDLAEKVVLLLQNPNLQKISNYAKDNIDRYTELRYFEKWDEFLKTLMANKATRVKLKDIELHLQNFRWEKTRKIKAEVLLTAIGDMFSNTSPQAYIKLIKRKTGEAKQIIGDTKKVKEDKFQFNALIDFEHLDLTKGLWDIQLCFSWENSFIAKNIKLTNETLTPRLINNRLITPIFSENGNVKLHFKVGKYIVDQEELIGIENKIKTITRK</sequence>
<dbReference type="PANTHER" id="PTHR12526">
    <property type="entry name" value="GLYCOSYLTRANSFERASE"/>
    <property type="match status" value="1"/>
</dbReference>
<dbReference type="RefSeq" id="WP_212966899.1">
    <property type="nucleotide sequence ID" value="NZ_BORB01000030.1"/>
</dbReference>
<protein>
    <recommendedName>
        <fullName evidence="1">Glycosyl transferase family 1 domain-containing protein</fullName>
    </recommendedName>
</protein>
<evidence type="ECO:0000313" key="2">
    <source>
        <dbReference type="EMBL" id="GIN58800.1"/>
    </source>
</evidence>
<organism evidence="2 3">
    <name type="scientific">Lederbergia ruris</name>
    <dbReference type="NCBI Taxonomy" id="217495"/>
    <lineage>
        <taxon>Bacteria</taxon>
        <taxon>Bacillati</taxon>
        <taxon>Bacillota</taxon>
        <taxon>Bacilli</taxon>
        <taxon>Bacillales</taxon>
        <taxon>Bacillaceae</taxon>
        <taxon>Lederbergia</taxon>
    </lineage>
</organism>
<proteinExistence type="predicted"/>
<dbReference type="SUPFAM" id="SSF53756">
    <property type="entry name" value="UDP-Glycosyltransferase/glycogen phosphorylase"/>
    <property type="match status" value="1"/>
</dbReference>
<dbReference type="PANTHER" id="PTHR12526:SF630">
    <property type="entry name" value="GLYCOSYLTRANSFERASE"/>
    <property type="match status" value="1"/>
</dbReference>
<reference evidence="2 3" key="1">
    <citation type="submission" date="2021-03" db="EMBL/GenBank/DDBJ databases">
        <title>Antimicrobial resistance genes in bacteria isolated from Japanese honey, and their potential for conferring macrolide and lincosamide resistance in the American foulbrood pathogen Paenibacillus larvae.</title>
        <authorList>
            <person name="Okamoto M."/>
            <person name="Kumagai M."/>
            <person name="Kanamori H."/>
            <person name="Takamatsu D."/>
        </authorList>
    </citation>
    <scope>NUCLEOTIDE SEQUENCE [LARGE SCALE GENOMIC DNA]</scope>
    <source>
        <strain evidence="2 3">J8TS2</strain>
    </source>
</reference>
<gene>
    <name evidence="2" type="ORF">J8TS2_31190</name>
</gene>
<name>A0ABQ4KLH5_9BACI</name>
<accession>A0ABQ4KLH5</accession>
<feature type="domain" description="Glycosyl transferase family 1" evidence="1">
    <location>
        <begin position="345"/>
        <end position="482"/>
    </location>
</feature>
<evidence type="ECO:0000313" key="3">
    <source>
        <dbReference type="Proteomes" id="UP000679950"/>
    </source>
</evidence>